<accession>A0A0A9ZEV5</accession>
<keyword evidence="1" id="KW-0472">Membrane</keyword>
<evidence type="ECO:0000256" key="1">
    <source>
        <dbReference type="SAM" id="Phobius"/>
    </source>
</evidence>
<protein>
    <submittedName>
        <fullName evidence="2">Uncharacterized protein</fullName>
    </submittedName>
</protein>
<dbReference type="EMBL" id="GBHO01000625">
    <property type="protein sequence ID" value="JAG42979.1"/>
    <property type="molecule type" value="Transcribed_RNA"/>
</dbReference>
<sequence length="99" mass="11300">SELQTVLMISLRVIISLLLIGVALAKAQHWDPPQSGLSDLLNQNMEDARSLVRGEEGNPIVNRVKETYNKVPKAIEDLPFDTTEPPGVLEKMKRFFWRW</sequence>
<gene>
    <name evidence="2" type="ORF">CM83_31086</name>
</gene>
<keyword evidence="1" id="KW-0812">Transmembrane</keyword>
<proteinExistence type="predicted"/>
<reference evidence="2" key="1">
    <citation type="journal article" date="2014" name="PLoS ONE">
        <title>Transcriptome-Based Identification of ABC Transporters in the Western Tarnished Plant Bug Lygus hesperus.</title>
        <authorList>
            <person name="Hull J.J."/>
            <person name="Chaney K."/>
            <person name="Geib S.M."/>
            <person name="Fabrick J.A."/>
            <person name="Brent C.S."/>
            <person name="Walsh D."/>
            <person name="Lavine L.C."/>
        </authorList>
    </citation>
    <scope>NUCLEOTIDE SEQUENCE</scope>
</reference>
<reference evidence="2" key="2">
    <citation type="submission" date="2014-07" db="EMBL/GenBank/DDBJ databases">
        <authorList>
            <person name="Hull J."/>
        </authorList>
    </citation>
    <scope>NUCLEOTIDE SEQUENCE</scope>
</reference>
<organism evidence="2">
    <name type="scientific">Lygus hesperus</name>
    <name type="common">Western plant bug</name>
    <dbReference type="NCBI Taxonomy" id="30085"/>
    <lineage>
        <taxon>Eukaryota</taxon>
        <taxon>Metazoa</taxon>
        <taxon>Ecdysozoa</taxon>
        <taxon>Arthropoda</taxon>
        <taxon>Hexapoda</taxon>
        <taxon>Insecta</taxon>
        <taxon>Pterygota</taxon>
        <taxon>Neoptera</taxon>
        <taxon>Paraneoptera</taxon>
        <taxon>Hemiptera</taxon>
        <taxon>Heteroptera</taxon>
        <taxon>Panheteroptera</taxon>
        <taxon>Cimicomorpha</taxon>
        <taxon>Miridae</taxon>
        <taxon>Mirini</taxon>
        <taxon>Lygus</taxon>
    </lineage>
</organism>
<feature type="non-terminal residue" evidence="2">
    <location>
        <position position="1"/>
    </location>
</feature>
<keyword evidence="1" id="KW-1133">Transmembrane helix</keyword>
<feature type="transmembrane region" description="Helical" evidence="1">
    <location>
        <begin position="6"/>
        <end position="25"/>
    </location>
</feature>
<evidence type="ECO:0000313" key="2">
    <source>
        <dbReference type="EMBL" id="JAG42979.1"/>
    </source>
</evidence>
<dbReference type="AlphaFoldDB" id="A0A0A9ZEV5"/>
<name>A0A0A9ZEV5_LYGHE</name>